<reference evidence="2" key="1">
    <citation type="journal article" date="2019" name="Int. J. Syst. Evol. Microbiol.">
        <title>The Global Catalogue of Microorganisms (GCM) 10K type strain sequencing project: providing services to taxonomists for standard genome sequencing and annotation.</title>
        <authorList>
            <consortium name="The Broad Institute Genomics Platform"/>
            <consortium name="The Broad Institute Genome Sequencing Center for Infectious Disease"/>
            <person name="Wu L."/>
            <person name="Ma J."/>
        </authorList>
    </citation>
    <scope>NUCLEOTIDE SEQUENCE [LARGE SCALE GENOMIC DNA]</scope>
    <source>
        <strain evidence="2">CCUG 37257</strain>
    </source>
</reference>
<evidence type="ECO:0000313" key="2">
    <source>
        <dbReference type="Proteomes" id="UP001595988"/>
    </source>
</evidence>
<evidence type="ECO:0000313" key="1">
    <source>
        <dbReference type="EMBL" id="MFC4662518.1"/>
    </source>
</evidence>
<comment type="caution">
    <text evidence="1">The sequence shown here is derived from an EMBL/GenBank/DDBJ whole genome shotgun (WGS) entry which is preliminary data.</text>
</comment>
<gene>
    <name evidence="1" type="ORF">ACFO3P_09995</name>
</gene>
<dbReference type="Proteomes" id="UP001595988">
    <property type="component" value="Unassembled WGS sequence"/>
</dbReference>
<dbReference type="RefSeq" id="WP_379542387.1">
    <property type="nucleotide sequence ID" value="NZ_JBHSFT010000014.1"/>
</dbReference>
<protein>
    <submittedName>
        <fullName evidence="1">Uncharacterized protein</fullName>
    </submittedName>
</protein>
<accession>A0ABV9JXU1</accession>
<organism evidence="1 2">
    <name type="scientific">Oceanobacillus aidingensis</name>
    <dbReference type="NCBI Taxonomy" id="645964"/>
    <lineage>
        <taxon>Bacteria</taxon>
        <taxon>Bacillati</taxon>
        <taxon>Bacillota</taxon>
        <taxon>Bacilli</taxon>
        <taxon>Bacillales</taxon>
        <taxon>Bacillaceae</taxon>
        <taxon>Oceanobacillus</taxon>
    </lineage>
</organism>
<proteinExistence type="predicted"/>
<name>A0ABV9JXU1_9BACI</name>
<dbReference type="EMBL" id="JBHSFT010000014">
    <property type="protein sequence ID" value="MFC4662518.1"/>
    <property type="molecule type" value="Genomic_DNA"/>
</dbReference>
<keyword evidence="2" id="KW-1185">Reference proteome</keyword>
<sequence>MDNSELFEVVSFSYDVNYIDFHLGKAHGFLYSKFIITKFHPVKKTWQAKPKRRRIALVGTGTAITRPTEELLRLLAPSKTIALILYSLNFLYFLKVQ</sequence>